<reference evidence="2 3" key="1">
    <citation type="journal article" date="2022" name="Allergy">
        <title>Genome assembly and annotation of Periplaneta americana reveal a comprehensive cockroach allergen profile.</title>
        <authorList>
            <person name="Wang L."/>
            <person name="Xiong Q."/>
            <person name="Saelim N."/>
            <person name="Wang L."/>
            <person name="Nong W."/>
            <person name="Wan A.T."/>
            <person name="Shi M."/>
            <person name="Liu X."/>
            <person name="Cao Q."/>
            <person name="Hui J.H.L."/>
            <person name="Sookrung N."/>
            <person name="Leung T.F."/>
            <person name="Tungtrongchitr A."/>
            <person name="Tsui S.K.W."/>
        </authorList>
    </citation>
    <scope>NUCLEOTIDE SEQUENCE [LARGE SCALE GENOMIC DNA]</scope>
    <source>
        <strain evidence="2">PWHHKU_190912</strain>
    </source>
</reference>
<dbReference type="Proteomes" id="UP001148838">
    <property type="component" value="Unassembled WGS sequence"/>
</dbReference>
<evidence type="ECO:0000256" key="1">
    <source>
        <dbReference type="SAM" id="MobiDB-lite"/>
    </source>
</evidence>
<feature type="compositionally biased region" description="Polar residues" evidence="1">
    <location>
        <begin position="160"/>
        <end position="177"/>
    </location>
</feature>
<sequence>MSPGSSTESYPAFAHIGLRENPGKTSTRLVAVTCFLMYSKTKSKVSRDVRRMGHGVRARKLSWSRKVFRTAWQRLFGVSPPSDTSQGVAGDHTLATITRVTTDVSGGRKLLSKVPNSPSLRSPGASRALVLMRLQGEESDEPALKLVAVTEIKEEEDKTQQCNTFVQADSTLGPQEG</sequence>
<dbReference type="EMBL" id="JAJSOF020000001">
    <property type="protein sequence ID" value="KAJ4451364.1"/>
    <property type="molecule type" value="Genomic_DNA"/>
</dbReference>
<gene>
    <name evidence="2" type="ORF">ANN_02826</name>
</gene>
<accession>A0ABQ8TXC9</accession>
<keyword evidence="3" id="KW-1185">Reference proteome</keyword>
<evidence type="ECO:0000313" key="2">
    <source>
        <dbReference type="EMBL" id="KAJ4451364.1"/>
    </source>
</evidence>
<organism evidence="2 3">
    <name type="scientific">Periplaneta americana</name>
    <name type="common">American cockroach</name>
    <name type="synonym">Blatta americana</name>
    <dbReference type="NCBI Taxonomy" id="6978"/>
    <lineage>
        <taxon>Eukaryota</taxon>
        <taxon>Metazoa</taxon>
        <taxon>Ecdysozoa</taxon>
        <taxon>Arthropoda</taxon>
        <taxon>Hexapoda</taxon>
        <taxon>Insecta</taxon>
        <taxon>Pterygota</taxon>
        <taxon>Neoptera</taxon>
        <taxon>Polyneoptera</taxon>
        <taxon>Dictyoptera</taxon>
        <taxon>Blattodea</taxon>
        <taxon>Blattoidea</taxon>
        <taxon>Blattidae</taxon>
        <taxon>Blattinae</taxon>
        <taxon>Periplaneta</taxon>
    </lineage>
</organism>
<comment type="caution">
    <text evidence="2">The sequence shown here is derived from an EMBL/GenBank/DDBJ whole genome shotgun (WGS) entry which is preliminary data.</text>
</comment>
<proteinExistence type="predicted"/>
<protein>
    <submittedName>
        <fullName evidence="2">Uncharacterized protein</fullName>
    </submittedName>
</protein>
<evidence type="ECO:0000313" key="3">
    <source>
        <dbReference type="Proteomes" id="UP001148838"/>
    </source>
</evidence>
<feature type="region of interest" description="Disordered" evidence="1">
    <location>
        <begin position="157"/>
        <end position="177"/>
    </location>
</feature>
<name>A0ABQ8TXC9_PERAM</name>